<dbReference type="GO" id="GO:0016616">
    <property type="term" value="F:oxidoreductase activity, acting on the CH-OH group of donors, NAD or NADP as acceptor"/>
    <property type="evidence" value="ECO:0007669"/>
    <property type="project" value="UniProtKB-ARBA"/>
</dbReference>
<evidence type="ECO:0000313" key="5">
    <source>
        <dbReference type="EMBL" id="KAF2245906.1"/>
    </source>
</evidence>
<evidence type="ECO:0000313" key="6">
    <source>
        <dbReference type="Proteomes" id="UP000800094"/>
    </source>
</evidence>
<dbReference type="InterPro" id="IPR020904">
    <property type="entry name" value="Sc_DH/Rdtase_CS"/>
</dbReference>
<evidence type="ECO:0000256" key="1">
    <source>
        <dbReference type="ARBA" id="ARBA00006484"/>
    </source>
</evidence>
<dbReference type="PANTHER" id="PTHR42901:SF1">
    <property type="entry name" value="ALCOHOL DEHYDROGENASE"/>
    <property type="match status" value="1"/>
</dbReference>
<dbReference type="InterPro" id="IPR002347">
    <property type="entry name" value="SDR_fam"/>
</dbReference>
<evidence type="ECO:0000256" key="3">
    <source>
        <dbReference type="ARBA" id="ARBA00023002"/>
    </source>
</evidence>
<evidence type="ECO:0000256" key="4">
    <source>
        <dbReference type="RuleBase" id="RU000363"/>
    </source>
</evidence>
<keyword evidence="3" id="KW-0560">Oxidoreductase</keyword>
<sequence>MPPLTSMARTLAGKTILITGASSGIGRSTAFEFARTSPSNLKLILTARRVERLQEICKAIREEVGEGVEVCVKGLDVSRPEQVSGLVDSLPRDFQDIDVLVNNAGFMSGVERPPDIPQQVIDDVWATNVTGVINMTQAVLPIFKKRPDGGRGDVIMLGSIAGREPYVGGTLYCASKTAIRSFTDALRKELIATRIRVISVDPGQVLTEFNDIRYRFDREKADAVYAGCNPLSPDDVAEVIVFAAGRRENVVLADTLMFPSHQASATHIHRRL</sequence>
<dbReference type="FunFam" id="3.40.50.720:FF:000047">
    <property type="entry name" value="NADP-dependent L-serine/L-allo-threonine dehydrogenase"/>
    <property type="match status" value="1"/>
</dbReference>
<dbReference type="PRINTS" id="PR00080">
    <property type="entry name" value="SDRFAMILY"/>
</dbReference>
<comment type="similarity">
    <text evidence="1 4">Belongs to the short-chain dehydrogenases/reductases (SDR) family.</text>
</comment>
<dbReference type="Gene3D" id="3.40.50.720">
    <property type="entry name" value="NAD(P)-binding Rossmann-like Domain"/>
    <property type="match status" value="1"/>
</dbReference>
<protein>
    <submittedName>
        <fullName evidence="5">NAD(P)-binding protein</fullName>
    </submittedName>
</protein>
<accession>A0A6A6I6F6</accession>
<evidence type="ECO:0000256" key="2">
    <source>
        <dbReference type="ARBA" id="ARBA00022857"/>
    </source>
</evidence>
<dbReference type="SUPFAM" id="SSF51735">
    <property type="entry name" value="NAD(P)-binding Rossmann-fold domains"/>
    <property type="match status" value="1"/>
</dbReference>
<dbReference type="Proteomes" id="UP000800094">
    <property type="component" value="Unassembled WGS sequence"/>
</dbReference>
<dbReference type="InterPro" id="IPR036291">
    <property type="entry name" value="NAD(P)-bd_dom_sf"/>
</dbReference>
<dbReference type="RefSeq" id="XP_033680910.1">
    <property type="nucleotide sequence ID" value="XM_033831115.1"/>
</dbReference>
<reference evidence="5" key="1">
    <citation type="journal article" date="2020" name="Stud. Mycol.">
        <title>101 Dothideomycetes genomes: a test case for predicting lifestyles and emergence of pathogens.</title>
        <authorList>
            <person name="Haridas S."/>
            <person name="Albert R."/>
            <person name="Binder M."/>
            <person name="Bloem J."/>
            <person name="Labutti K."/>
            <person name="Salamov A."/>
            <person name="Andreopoulos B."/>
            <person name="Baker S."/>
            <person name="Barry K."/>
            <person name="Bills G."/>
            <person name="Bluhm B."/>
            <person name="Cannon C."/>
            <person name="Castanera R."/>
            <person name="Culley D."/>
            <person name="Daum C."/>
            <person name="Ezra D."/>
            <person name="Gonzalez J."/>
            <person name="Henrissat B."/>
            <person name="Kuo A."/>
            <person name="Liang C."/>
            <person name="Lipzen A."/>
            <person name="Lutzoni F."/>
            <person name="Magnuson J."/>
            <person name="Mondo S."/>
            <person name="Nolan M."/>
            <person name="Ohm R."/>
            <person name="Pangilinan J."/>
            <person name="Park H.-J."/>
            <person name="Ramirez L."/>
            <person name="Alfaro M."/>
            <person name="Sun H."/>
            <person name="Tritt A."/>
            <person name="Yoshinaga Y."/>
            <person name="Zwiers L.-H."/>
            <person name="Turgeon B."/>
            <person name="Goodwin S."/>
            <person name="Spatafora J."/>
            <person name="Crous P."/>
            <person name="Grigoriev I."/>
        </authorList>
    </citation>
    <scope>NUCLEOTIDE SEQUENCE</scope>
    <source>
        <strain evidence="5">CBS 122368</strain>
    </source>
</reference>
<keyword evidence="2" id="KW-0521">NADP</keyword>
<dbReference type="PANTHER" id="PTHR42901">
    <property type="entry name" value="ALCOHOL DEHYDROGENASE"/>
    <property type="match status" value="1"/>
</dbReference>
<dbReference type="PROSITE" id="PS00061">
    <property type="entry name" value="ADH_SHORT"/>
    <property type="match status" value="1"/>
</dbReference>
<gene>
    <name evidence="5" type="ORF">BU26DRAFT_532646</name>
</gene>
<dbReference type="PRINTS" id="PR00081">
    <property type="entry name" value="GDHRDH"/>
</dbReference>
<organism evidence="5 6">
    <name type="scientific">Trematosphaeria pertusa</name>
    <dbReference type="NCBI Taxonomy" id="390896"/>
    <lineage>
        <taxon>Eukaryota</taxon>
        <taxon>Fungi</taxon>
        <taxon>Dikarya</taxon>
        <taxon>Ascomycota</taxon>
        <taxon>Pezizomycotina</taxon>
        <taxon>Dothideomycetes</taxon>
        <taxon>Pleosporomycetidae</taxon>
        <taxon>Pleosporales</taxon>
        <taxon>Massarineae</taxon>
        <taxon>Trematosphaeriaceae</taxon>
        <taxon>Trematosphaeria</taxon>
    </lineage>
</organism>
<dbReference type="GeneID" id="54584445"/>
<dbReference type="EMBL" id="ML987199">
    <property type="protein sequence ID" value="KAF2245906.1"/>
    <property type="molecule type" value="Genomic_DNA"/>
</dbReference>
<keyword evidence="6" id="KW-1185">Reference proteome</keyword>
<proteinExistence type="inferred from homology"/>
<dbReference type="OrthoDB" id="6251714at2759"/>
<name>A0A6A6I6F6_9PLEO</name>
<dbReference type="AlphaFoldDB" id="A0A6A6I6F6"/>
<dbReference type="Pfam" id="PF00106">
    <property type="entry name" value="adh_short"/>
    <property type="match status" value="1"/>
</dbReference>